<proteinExistence type="predicted"/>
<dbReference type="EMBL" id="PKGS01000006">
    <property type="protein sequence ID" value="PKZ15735.1"/>
    <property type="molecule type" value="Genomic_DNA"/>
</dbReference>
<reference evidence="11 12" key="1">
    <citation type="submission" date="2017-12" db="EMBL/GenBank/DDBJ databases">
        <title>Phylogenetic diversity of female urinary microbiome.</title>
        <authorList>
            <person name="Thomas-White K."/>
            <person name="Wolfe A.J."/>
        </authorList>
    </citation>
    <scope>NUCLEOTIDE SEQUENCE [LARGE SCALE GENOMIC DNA]</scope>
    <source>
        <strain evidence="11 12">UMB0119</strain>
    </source>
</reference>
<dbReference type="InterPro" id="IPR004772">
    <property type="entry name" value="TrkH"/>
</dbReference>
<evidence type="ECO:0000256" key="7">
    <source>
        <dbReference type="ARBA" id="ARBA00022989"/>
    </source>
</evidence>
<evidence type="ECO:0000313" key="11">
    <source>
        <dbReference type="EMBL" id="PKZ15735.1"/>
    </source>
</evidence>
<feature type="transmembrane region" description="Helical" evidence="10">
    <location>
        <begin position="53"/>
        <end position="75"/>
    </location>
</feature>
<dbReference type="Pfam" id="PF02386">
    <property type="entry name" value="TrkH"/>
    <property type="match status" value="1"/>
</dbReference>
<feature type="transmembrane region" description="Helical" evidence="10">
    <location>
        <begin position="20"/>
        <end position="41"/>
    </location>
</feature>
<keyword evidence="5 10" id="KW-0812">Transmembrane</keyword>
<evidence type="ECO:0000256" key="9">
    <source>
        <dbReference type="ARBA" id="ARBA00023136"/>
    </source>
</evidence>
<evidence type="ECO:0000256" key="5">
    <source>
        <dbReference type="ARBA" id="ARBA00022692"/>
    </source>
</evidence>
<dbReference type="RefSeq" id="WP_101540753.1">
    <property type="nucleotide sequence ID" value="NZ_PKGS01000006.1"/>
</dbReference>
<keyword evidence="6" id="KW-0630">Potassium</keyword>
<sequence length="449" mass="48588">MQTNIVKKTFDSITESPARVFTIGFLIIITLGGLLLTTPFVTQSGKSTGVVNAFFVASSATCVTGLTPVNTGLYWNTLGHVIIIILIQIGGLGVMSIASLIPLILRRKIGLKSRQILREQFNIESMAGMINLFKYVLIFTVTVEAIGAFFLSLRFVPMYGLGKGIWYGVFHSISAFCNAGFDILGDSIYPLRDDYLVNITLMLLIIIGGLGFMVTSEIFYKRDFKKISTNSKLVLLITGILILVGAFGFYLLETAGGGVLNTESFGASMLESFFQSVVARTAGFYSVDLSKIKISTSILLIGLMFIGGCPGSTAGGVKTTTFGVLLISTISVIKNEKEPVIFGRSISDESIKKALSIFMISLTIVLLVSFTISITDDFNFIDILYETVSALATVGASRGITADLSRIAKILLGFCMYLGRIGPMTMAYAFGLKAEDKMIKYPETFISLG</sequence>
<keyword evidence="7 10" id="KW-1133">Transmembrane helix</keyword>
<name>A0A2I1M6J5_9FIRM</name>
<keyword evidence="2" id="KW-0813">Transport</keyword>
<keyword evidence="12" id="KW-1185">Reference proteome</keyword>
<protein>
    <submittedName>
        <fullName evidence="11">Trk family potassium uptake protein</fullName>
    </submittedName>
</protein>
<dbReference type="PANTHER" id="PTHR32024:SF1">
    <property type="entry name" value="KTR SYSTEM POTASSIUM UPTAKE PROTEIN B"/>
    <property type="match status" value="1"/>
</dbReference>
<evidence type="ECO:0000256" key="10">
    <source>
        <dbReference type="SAM" id="Phobius"/>
    </source>
</evidence>
<dbReference type="PANTHER" id="PTHR32024">
    <property type="entry name" value="TRK SYSTEM POTASSIUM UPTAKE PROTEIN TRKG-RELATED"/>
    <property type="match status" value="1"/>
</dbReference>
<dbReference type="NCBIfam" id="TIGR00933">
    <property type="entry name" value="2a38"/>
    <property type="match status" value="1"/>
</dbReference>
<feature type="transmembrane region" description="Helical" evidence="10">
    <location>
        <begin position="195"/>
        <end position="220"/>
    </location>
</feature>
<evidence type="ECO:0000256" key="6">
    <source>
        <dbReference type="ARBA" id="ARBA00022958"/>
    </source>
</evidence>
<dbReference type="GO" id="GO:0005886">
    <property type="term" value="C:plasma membrane"/>
    <property type="evidence" value="ECO:0007669"/>
    <property type="project" value="UniProtKB-SubCell"/>
</dbReference>
<feature type="transmembrane region" description="Helical" evidence="10">
    <location>
        <begin position="354"/>
        <end position="374"/>
    </location>
</feature>
<gene>
    <name evidence="11" type="ORF">CYJ34_07640</name>
</gene>
<evidence type="ECO:0000256" key="3">
    <source>
        <dbReference type="ARBA" id="ARBA00022475"/>
    </source>
</evidence>
<feature type="transmembrane region" description="Helical" evidence="10">
    <location>
        <begin position="126"/>
        <end position="151"/>
    </location>
</feature>
<evidence type="ECO:0000256" key="8">
    <source>
        <dbReference type="ARBA" id="ARBA00023065"/>
    </source>
</evidence>
<comment type="subcellular location">
    <subcellularLocation>
        <location evidence="1">Cell membrane</location>
        <topology evidence="1">Multi-pass membrane protein</topology>
    </subcellularLocation>
</comment>
<keyword evidence="9 10" id="KW-0472">Membrane</keyword>
<dbReference type="AlphaFoldDB" id="A0A2I1M6J5"/>
<keyword evidence="4" id="KW-0633">Potassium transport</keyword>
<dbReference type="InterPro" id="IPR003445">
    <property type="entry name" value="Cat_transpt"/>
</dbReference>
<dbReference type="Proteomes" id="UP000234335">
    <property type="component" value="Unassembled WGS sequence"/>
</dbReference>
<feature type="transmembrane region" description="Helical" evidence="10">
    <location>
        <begin position="232"/>
        <end position="252"/>
    </location>
</feature>
<evidence type="ECO:0000256" key="4">
    <source>
        <dbReference type="ARBA" id="ARBA00022538"/>
    </source>
</evidence>
<comment type="caution">
    <text evidence="11">The sequence shown here is derived from an EMBL/GenBank/DDBJ whole genome shotgun (WGS) entry which is preliminary data.</text>
</comment>
<accession>A0A2I1M6J5</accession>
<feature type="transmembrane region" description="Helical" evidence="10">
    <location>
        <begin position="410"/>
        <end position="430"/>
    </location>
</feature>
<evidence type="ECO:0000256" key="2">
    <source>
        <dbReference type="ARBA" id="ARBA00022448"/>
    </source>
</evidence>
<feature type="transmembrane region" description="Helical" evidence="10">
    <location>
        <begin position="292"/>
        <end position="308"/>
    </location>
</feature>
<keyword evidence="8" id="KW-0406">Ion transport</keyword>
<keyword evidence="3" id="KW-1003">Cell membrane</keyword>
<evidence type="ECO:0000256" key="1">
    <source>
        <dbReference type="ARBA" id="ARBA00004651"/>
    </source>
</evidence>
<organism evidence="11 12">
    <name type="scientific">Anaerococcus octavius</name>
    <dbReference type="NCBI Taxonomy" id="54007"/>
    <lineage>
        <taxon>Bacteria</taxon>
        <taxon>Bacillati</taxon>
        <taxon>Bacillota</taxon>
        <taxon>Tissierellia</taxon>
        <taxon>Tissierellales</taxon>
        <taxon>Peptoniphilaceae</taxon>
        <taxon>Anaerococcus</taxon>
    </lineage>
</organism>
<dbReference type="GO" id="GO:0015379">
    <property type="term" value="F:potassium:chloride symporter activity"/>
    <property type="evidence" value="ECO:0007669"/>
    <property type="project" value="InterPro"/>
</dbReference>
<evidence type="ECO:0000313" key="12">
    <source>
        <dbReference type="Proteomes" id="UP000234335"/>
    </source>
</evidence>
<feature type="transmembrane region" description="Helical" evidence="10">
    <location>
        <begin position="81"/>
        <end position="105"/>
    </location>
</feature>